<gene>
    <name evidence="1" type="ORF">UFOVP84_141</name>
</gene>
<proteinExistence type="predicted"/>
<evidence type="ECO:0000313" key="1">
    <source>
        <dbReference type="EMBL" id="CAB4127346.1"/>
    </source>
</evidence>
<name>A0A6J5L223_9CAUD</name>
<reference evidence="1" key="1">
    <citation type="submission" date="2020-04" db="EMBL/GenBank/DDBJ databases">
        <authorList>
            <person name="Chiriac C."/>
            <person name="Salcher M."/>
            <person name="Ghai R."/>
            <person name="Kavagutti S V."/>
        </authorList>
    </citation>
    <scope>NUCLEOTIDE SEQUENCE</scope>
</reference>
<accession>A0A6J5L223</accession>
<protein>
    <submittedName>
        <fullName evidence="1">Uncharacterized protein</fullName>
    </submittedName>
</protein>
<organism evidence="1">
    <name type="scientific">uncultured Caudovirales phage</name>
    <dbReference type="NCBI Taxonomy" id="2100421"/>
    <lineage>
        <taxon>Viruses</taxon>
        <taxon>Duplodnaviria</taxon>
        <taxon>Heunggongvirae</taxon>
        <taxon>Uroviricota</taxon>
        <taxon>Caudoviricetes</taxon>
        <taxon>Peduoviridae</taxon>
        <taxon>Maltschvirus</taxon>
        <taxon>Maltschvirus maltsch</taxon>
    </lineage>
</organism>
<dbReference type="EMBL" id="LR796208">
    <property type="protein sequence ID" value="CAB4127346.1"/>
    <property type="molecule type" value="Genomic_DNA"/>
</dbReference>
<sequence>MISFIEFLGEKNYPVPTAYKEWILASGGYLPISPSILQDFEKDITTYHITDIDGMSNVIKHQSGRKDLATFSRGSGSLSKGIHTKGEVLFTLKGKTSFASDVDASTILDRNGIRWLSNFWKAKVRNELFTDKMLKAIDSHYIIPPNKDPKYLSPIWQRVNSMVAGMSGKEKSEFVKFYIDETKKLLTPSTMKAIMAEIEEQNIEKGVNANHNEILLHNYKVIDTKIIQSSDPAKFEKLKINAEKAGINISKYKTINQEDLAKLNINN</sequence>